<evidence type="ECO:0000313" key="1">
    <source>
        <dbReference type="EMBL" id="MBS1257634.1"/>
    </source>
</evidence>
<dbReference type="AlphaFoldDB" id="A0A941W1R0"/>
<sequence>MHANIDDFMEELIKLKHEYLPQSEIETIYKRIDKVSIRIIITPSIFIDVYANVENNRYDFSLIKDNQRIFGYDNLESWHYHPLNKQDDHIVIAEPSLNFIFDEITNVIHDL</sequence>
<protein>
    <submittedName>
        <fullName evidence="1">Uncharacterized protein</fullName>
    </submittedName>
</protein>
<organism evidence="1 2">
    <name type="scientific">Candidatus Scalindua arabica</name>
    <dbReference type="NCBI Taxonomy" id="1127984"/>
    <lineage>
        <taxon>Bacteria</taxon>
        <taxon>Pseudomonadati</taxon>
        <taxon>Planctomycetota</taxon>
        <taxon>Candidatus Brocadiia</taxon>
        <taxon>Candidatus Brocadiales</taxon>
        <taxon>Candidatus Scalinduaceae</taxon>
        <taxon>Candidatus Scalindua</taxon>
    </lineage>
</organism>
<evidence type="ECO:0000313" key="2">
    <source>
        <dbReference type="Proteomes" id="UP000722750"/>
    </source>
</evidence>
<accession>A0A941W1R0</accession>
<proteinExistence type="predicted"/>
<dbReference type="Proteomes" id="UP000722750">
    <property type="component" value="Unassembled WGS sequence"/>
</dbReference>
<gene>
    <name evidence="1" type="ORF">MAG551_00678</name>
</gene>
<name>A0A941W1R0_9BACT</name>
<dbReference type="EMBL" id="JAANXD010000028">
    <property type="protein sequence ID" value="MBS1257634.1"/>
    <property type="molecule type" value="Genomic_DNA"/>
</dbReference>
<reference evidence="1" key="1">
    <citation type="journal article" date="2021" name="ISME J.">
        <title>Fine-scale metabolic discontinuity in a stratified prokaryote microbiome of a Red Sea deep halocline.</title>
        <authorList>
            <person name="Michoud G."/>
            <person name="Ngugi D.K."/>
            <person name="Barozzi A."/>
            <person name="Merlino G."/>
            <person name="Calleja M.L."/>
            <person name="Delgado-Huertas A."/>
            <person name="Moran X.A.G."/>
            <person name="Daffonchio D."/>
        </authorList>
    </citation>
    <scope>NUCLEOTIDE SEQUENCE</scope>
    <source>
        <strain evidence="1">SuakinDeep_MAG55_1</strain>
    </source>
</reference>
<comment type="caution">
    <text evidence="1">The sequence shown here is derived from an EMBL/GenBank/DDBJ whole genome shotgun (WGS) entry which is preliminary data.</text>
</comment>